<dbReference type="RefSeq" id="WP_211547147.1">
    <property type="nucleotide sequence ID" value="NZ_JAGTUF010000004.1"/>
</dbReference>
<dbReference type="PIRSF" id="PIRSF003113">
    <property type="entry name" value="BolA"/>
    <property type="match status" value="1"/>
</dbReference>
<comment type="caution">
    <text evidence="3">The sequence shown here is derived from an EMBL/GenBank/DDBJ whole genome shotgun (WGS) entry which is preliminary data.</text>
</comment>
<sequence length="96" mass="10404">MSVRAAIESKLTSALTPQSLEIIDDSHRHAGHAHRMTEPGHADHVGETHFKVAIVAQAFAGKSRVERHRMVNTVLADELAGPVHALQLVTKTPDEA</sequence>
<dbReference type="InterPro" id="IPR002634">
    <property type="entry name" value="BolA"/>
</dbReference>
<feature type="region of interest" description="Disordered" evidence="2">
    <location>
        <begin position="18"/>
        <end position="45"/>
    </location>
</feature>
<accession>A0ABS5IAH6</accession>
<evidence type="ECO:0000313" key="3">
    <source>
        <dbReference type="EMBL" id="MBR9971414.1"/>
    </source>
</evidence>
<dbReference type="Proteomes" id="UP000680714">
    <property type="component" value="Unassembled WGS sequence"/>
</dbReference>
<organism evidence="3 4">
    <name type="scientific">Magnetospirillum sulfuroxidans</name>
    <dbReference type="NCBI Taxonomy" id="611300"/>
    <lineage>
        <taxon>Bacteria</taxon>
        <taxon>Pseudomonadati</taxon>
        <taxon>Pseudomonadota</taxon>
        <taxon>Alphaproteobacteria</taxon>
        <taxon>Rhodospirillales</taxon>
        <taxon>Rhodospirillaceae</taxon>
        <taxon>Magnetospirillum</taxon>
    </lineage>
</organism>
<feature type="compositionally biased region" description="Basic and acidic residues" evidence="2">
    <location>
        <begin position="35"/>
        <end position="45"/>
    </location>
</feature>
<dbReference type="InterPro" id="IPR036065">
    <property type="entry name" value="BolA-like_sf"/>
</dbReference>
<protein>
    <submittedName>
        <fullName evidence="3">BolA family transcriptional regulator</fullName>
    </submittedName>
</protein>
<evidence type="ECO:0000313" key="4">
    <source>
        <dbReference type="Proteomes" id="UP000680714"/>
    </source>
</evidence>
<dbReference type="Gene3D" id="3.30.300.90">
    <property type="entry name" value="BolA-like"/>
    <property type="match status" value="1"/>
</dbReference>
<dbReference type="PANTHER" id="PTHR46230">
    <property type="match status" value="1"/>
</dbReference>
<dbReference type="EMBL" id="JAGTUF010000004">
    <property type="protein sequence ID" value="MBR9971414.1"/>
    <property type="molecule type" value="Genomic_DNA"/>
</dbReference>
<dbReference type="PANTHER" id="PTHR46230:SF7">
    <property type="entry name" value="BOLA-LIKE PROTEIN 1"/>
    <property type="match status" value="1"/>
</dbReference>
<dbReference type="Pfam" id="PF01722">
    <property type="entry name" value="BolA"/>
    <property type="match status" value="1"/>
</dbReference>
<evidence type="ECO:0000256" key="1">
    <source>
        <dbReference type="RuleBase" id="RU003860"/>
    </source>
</evidence>
<reference evidence="3 4" key="1">
    <citation type="submission" date="2021-04" db="EMBL/GenBank/DDBJ databases">
        <title>Magnetospirillum sulfuroxidans sp. nov., a facultative chemolithoautotrophic sulfur-oxidizing alphaproteobacterium isolated from freshwater sediment and proposals for Paramagetospirillum gen. nov., and Magnetospirillaceae fam. nov.</title>
        <authorList>
            <person name="Koziaeva V."/>
            <person name="Geelhoed J.S."/>
            <person name="Sorokin D.Y."/>
            <person name="Grouzdev D.S."/>
        </authorList>
    </citation>
    <scope>NUCLEOTIDE SEQUENCE [LARGE SCALE GENOMIC DNA]</scope>
    <source>
        <strain evidence="3 4">J10</strain>
    </source>
</reference>
<comment type="similarity">
    <text evidence="1">Belongs to the BolA/IbaG family.</text>
</comment>
<proteinExistence type="inferred from homology"/>
<dbReference type="SUPFAM" id="SSF82657">
    <property type="entry name" value="BolA-like"/>
    <property type="match status" value="1"/>
</dbReference>
<keyword evidence="4" id="KW-1185">Reference proteome</keyword>
<gene>
    <name evidence="3" type="ORF">KEC16_06785</name>
</gene>
<name>A0ABS5IAH6_9PROT</name>
<evidence type="ECO:0000256" key="2">
    <source>
        <dbReference type="SAM" id="MobiDB-lite"/>
    </source>
</evidence>